<dbReference type="PANTHER" id="PTHR30055">
    <property type="entry name" value="HTH-TYPE TRANSCRIPTIONAL REGULATOR RUTR"/>
    <property type="match status" value="1"/>
</dbReference>
<dbReference type="PROSITE" id="PS50977">
    <property type="entry name" value="HTH_TETR_2"/>
    <property type="match status" value="1"/>
</dbReference>
<comment type="caution">
    <text evidence="4">The sequence shown here is derived from an EMBL/GenBank/DDBJ whole genome shotgun (WGS) entry which is preliminary data.</text>
</comment>
<name>A0ABT0LG98_9GAMM</name>
<dbReference type="InterPro" id="IPR036271">
    <property type="entry name" value="Tet_transcr_reg_TetR-rel_C_sf"/>
</dbReference>
<dbReference type="InterPro" id="IPR039536">
    <property type="entry name" value="TetR_C_Proteobacteria"/>
</dbReference>
<proteinExistence type="predicted"/>
<reference evidence="4 5" key="1">
    <citation type="submission" date="2022-01" db="EMBL/GenBank/DDBJ databases">
        <title>Whole genome-based taxonomy of the Shewanellaceae.</title>
        <authorList>
            <person name="Martin-Rodriguez A.J."/>
        </authorList>
    </citation>
    <scope>NUCLEOTIDE SEQUENCE [LARGE SCALE GENOMIC DNA]</scope>
    <source>
        <strain evidence="4 5">DSM 17177</strain>
    </source>
</reference>
<dbReference type="RefSeq" id="WP_248942116.1">
    <property type="nucleotide sequence ID" value="NZ_JAKIKS010000102.1"/>
</dbReference>
<dbReference type="Gene3D" id="1.10.10.60">
    <property type="entry name" value="Homeodomain-like"/>
    <property type="match status" value="1"/>
</dbReference>
<dbReference type="InterPro" id="IPR023772">
    <property type="entry name" value="DNA-bd_HTH_TetR-type_CS"/>
</dbReference>
<dbReference type="PROSITE" id="PS01081">
    <property type="entry name" value="HTH_TETR_1"/>
    <property type="match status" value="1"/>
</dbReference>
<dbReference type="InterPro" id="IPR009057">
    <property type="entry name" value="Homeodomain-like_sf"/>
</dbReference>
<evidence type="ECO:0000313" key="5">
    <source>
        <dbReference type="Proteomes" id="UP001203423"/>
    </source>
</evidence>
<accession>A0ABT0LG98</accession>
<dbReference type="PANTHER" id="PTHR30055:SF146">
    <property type="entry name" value="HTH-TYPE TRANSCRIPTIONAL DUAL REGULATOR CECR"/>
    <property type="match status" value="1"/>
</dbReference>
<dbReference type="SUPFAM" id="SSF46689">
    <property type="entry name" value="Homeodomain-like"/>
    <property type="match status" value="1"/>
</dbReference>
<dbReference type="Pfam" id="PF00440">
    <property type="entry name" value="TetR_N"/>
    <property type="match status" value="1"/>
</dbReference>
<dbReference type="SUPFAM" id="SSF48498">
    <property type="entry name" value="Tetracyclin repressor-like, C-terminal domain"/>
    <property type="match status" value="1"/>
</dbReference>
<organism evidence="4 5">
    <name type="scientific">Shewanella surugensis</name>
    <dbReference type="NCBI Taxonomy" id="212020"/>
    <lineage>
        <taxon>Bacteria</taxon>
        <taxon>Pseudomonadati</taxon>
        <taxon>Pseudomonadota</taxon>
        <taxon>Gammaproteobacteria</taxon>
        <taxon>Alteromonadales</taxon>
        <taxon>Shewanellaceae</taxon>
        <taxon>Shewanella</taxon>
    </lineage>
</organism>
<keyword evidence="5" id="KW-1185">Reference proteome</keyword>
<gene>
    <name evidence="4" type="ORF">L2764_19995</name>
</gene>
<evidence type="ECO:0000313" key="4">
    <source>
        <dbReference type="EMBL" id="MCL1126703.1"/>
    </source>
</evidence>
<dbReference type="Pfam" id="PF14246">
    <property type="entry name" value="TetR_C_7"/>
    <property type="match status" value="1"/>
</dbReference>
<protein>
    <submittedName>
        <fullName evidence="4">TetR/AcrR family transcriptional regulator</fullName>
    </submittedName>
</protein>
<dbReference type="InterPro" id="IPR050109">
    <property type="entry name" value="HTH-type_TetR-like_transc_reg"/>
</dbReference>
<dbReference type="Proteomes" id="UP001203423">
    <property type="component" value="Unassembled WGS sequence"/>
</dbReference>
<dbReference type="EMBL" id="JAKIKS010000102">
    <property type="protein sequence ID" value="MCL1126703.1"/>
    <property type="molecule type" value="Genomic_DNA"/>
</dbReference>
<feature type="DNA-binding region" description="H-T-H motif" evidence="2">
    <location>
        <begin position="35"/>
        <end position="54"/>
    </location>
</feature>
<dbReference type="Gene3D" id="1.10.357.10">
    <property type="entry name" value="Tetracycline Repressor, domain 2"/>
    <property type="match status" value="1"/>
</dbReference>
<dbReference type="PRINTS" id="PR00455">
    <property type="entry name" value="HTHTETR"/>
</dbReference>
<evidence type="ECO:0000256" key="2">
    <source>
        <dbReference type="PROSITE-ProRule" id="PRU00335"/>
    </source>
</evidence>
<dbReference type="InterPro" id="IPR001647">
    <property type="entry name" value="HTH_TetR"/>
</dbReference>
<evidence type="ECO:0000259" key="3">
    <source>
        <dbReference type="PROSITE" id="PS50977"/>
    </source>
</evidence>
<evidence type="ECO:0000256" key="1">
    <source>
        <dbReference type="ARBA" id="ARBA00023125"/>
    </source>
</evidence>
<sequence>MKLKDKKLTRSDIKRASILDAAMNAFQSKGFNATSMDDITLSAAVSKRTVYNHFPSKETLFNAITARMLTLFFTYEPIPFSKDISLEIQLKNLVEHEINLLTMDEFIAMAKVIFAESIHSPQLVQNAMSEFEEKGSPLVHWFEQAALQGAIKTDHPERVSMQFVAVIKGFCFWPQLIQNAPMPDEKQLDDIAQMTVQMILKQYT</sequence>
<feature type="domain" description="HTH tetR-type" evidence="3">
    <location>
        <begin position="12"/>
        <end position="72"/>
    </location>
</feature>
<keyword evidence="1 2" id="KW-0238">DNA-binding</keyword>